<accession>A0A5N3P8J2</accession>
<dbReference type="PANTHER" id="PTHR38011">
    <property type="entry name" value="DIHYDROFOLATE REDUCTASE FAMILY PROTEIN (AFU_ORTHOLOGUE AFUA_8G06820)"/>
    <property type="match status" value="1"/>
</dbReference>
<feature type="binding site" evidence="13">
    <location>
        <position position="99"/>
    </location>
    <ligand>
        <name>Zn(2+)</name>
        <dbReference type="ChEBI" id="CHEBI:29105"/>
        <note>catalytic</note>
    </ligand>
</feature>
<sequence length="376" mass="40190">MNPDRTTAARDERFMRLALTLGARHLGLTWPNPSVGAVMVEERGDSPLILAQGFTQAGGRPHAERMALDSAGERARGATLYVTLEPCSARSRTNDGASCTDRIIAAGVKRLVIGAEDPSPFAHGKGFARLEAAGVTISSGMLEAEARRLHRGHIMRVKAGRPEVTVKLARTTEGFAGRRHGARLMITGEIANARVHLMRAHADAVVVGVGTVLADDPSLTVRLPGLEDRSPVRVVIDSQLRTPPNARIIATARQIPTWLIATVAAPVERERALVGAGVEVLRVDADEAGRVILPDALQLLGARGLTRVFCEGGPALAESLACADLVDELVLVTGRSARGEGDIPALGPTLQERMDEMRPMGEEQLASDLFMFWEKA</sequence>
<dbReference type="Gene3D" id="3.40.430.10">
    <property type="entry name" value="Dihydrofolate Reductase, subunit A"/>
    <property type="match status" value="1"/>
</dbReference>
<evidence type="ECO:0000256" key="12">
    <source>
        <dbReference type="PIRSR" id="PIRSR006769-2"/>
    </source>
</evidence>
<dbReference type="PANTHER" id="PTHR38011:SF7">
    <property type="entry name" value="2,5-DIAMINO-6-RIBOSYLAMINO-4(3H)-PYRIMIDINONE 5'-PHOSPHATE REDUCTASE"/>
    <property type="match status" value="1"/>
</dbReference>
<dbReference type="RefSeq" id="WP_150945875.1">
    <property type="nucleotide sequence ID" value="NZ_VCMV01000024.1"/>
</dbReference>
<comment type="pathway">
    <text evidence="3 10">Cofactor biosynthesis; riboflavin biosynthesis; 5-amino-6-(D-ribitylamino)uracil from GTP: step 3/4.</text>
</comment>
<comment type="similarity">
    <text evidence="5 10">In the C-terminal section; belongs to the HTP reductase family.</text>
</comment>
<dbReference type="EC" id="1.1.1.193" evidence="10"/>
<name>A0A5N3P8J2_9HYPH</name>
<feature type="active site" description="Proton donor" evidence="11">
    <location>
        <position position="64"/>
    </location>
</feature>
<dbReference type="GO" id="GO:0008835">
    <property type="term" value="F:diaminohydroxyphosphoribosylaminopyrimidine deaminase activity"/>
    <property type="evidence" value="ECO:0007669"/>
    <property type="project" value="UniProtKB-EC"/>
</dbReference>
<dbReference type="PROSITE" id="PS51747">
    <property type="entry name" value="CYT_DCMP_DEAMINASES_2"/>
    <property type="match status" value="1"/>
</dbReference>
<feature type="binding site" evidence="12">
    <location>
        <position position="219"/>
    </location>
    <ligand>
        <name>substrate</name>
    </ligand>
</feature>
<keyword evidence="10 13" id="KW-0862">Zinc</keyword>
<keyword evidence="10 15" id="KW-0378">Hydrolase</keyword>
<comment type="catalytic activity">
    <reaction evidence="10">
        <text>2,5-diamino-6-hydroxy-4-(5-phosphoribosylamino)-pyrimidine + H2O + H(+) = 5-amino-6-(5-phospho-D-ribosylamino)uracil + NH4(+)</text>
        <dbReference type="Rhea" id="RHEA:21868"/>
        <dbReference type="ChEBI" id="CHEBI:15377"/>
        <dbReference type="ChEBI" id="CHEBI:15378"/>
        <dbReference type="ChEBI" id="CHEBI:28938"/>
        <dbReference type="ChEBI" id="CHEBI:58453"/>
        <dbReference type="ChEBI" id="CHEBI:58614"/>
        <dbReference type="EC" id="3.5.4.26"/>
    </reaction>
</comment>
<evidence type="ECO:0000259" key="14">
    <source>
        <dbReference type="PROSITE" id="PS51747"/>
    </source>
</evidence>
<evidence type="ECO:0000256" key="4">
    <source>
        <dbReference type="ARBA" id="ARBA00005259"/>
    </source>
</evidence>
<comment type="similarity">
    <text evidence="4 10">In the N-terminal section; belongs to the cytidine and deoxycytidylate deaminase family.</text>
</comment>
<comment type="catalytic activity">
    <reaction evidence="10">
        <text>5-amino-6-(5-phospho-D-ribitylamino)uracil + NADP(+) = 5-amino-6-(5-phospho-D-ribosylamino)uracil + NADPH + H(+)</text>
        <dbReference type="Rhea" id="RHEA:17845"/>
        <dbReference type="ChEBI" id="CHEBI:15378"/>
        <dbReference type="ChEBI" id="CHEBI:57783"/>
        <dbReference type="ChEBI" id="CHEBI:58349"/>
        <dbReference type="ChEBI" id="CHEBI:58421"/>
        <dbReference type="ChEBI" id="CHEBI:58453"/>
        <dbReference type="EC" id="1.1.1.193"/>
    </reaction>
</comment>
<feature type="binding site" evidence="12">
    <location>
        <position position="199"/>
    </location>
    <ligand>
        <name>NADP(+)</name>
        <dbReference type="ChEBI" id="CHEBI:58349"/>
    </ligand>
</feature>
<dbReference type="GO" id="GO:0008703">
    <property type="term" value="F:5-amino-6-(5-phosphoribosylamino)uracil reductase activity"/>
    <property type="evidence" value="ECO:0007669"/>
    <property type="project" value="UniProtKB-EC"/>
</dbReference>
<dbReference type="GO" id="GO:0009231">
    <property type="term" value="P:riboflavin biosynthetic process"/>
    <property type="evidence" value="ECO:0007669"/>
    <property type="project" value="UniProtKB-UniPathway"/>
</dbReference>
<comment type="pathway">
    <text evidence="2 10">Cofactor biosynthesis; riboflavin biosynthesis; 5-amino-6-(D-ribitylamino)uracil from GTP: step 2/4.</text>
</comment>
<comment type="caution">
    <text evidence="15">The sequence shown here is derived from an EMBL/GenBank/DDBJ whole genome shotgun (WGS) entry which is preliminary data.</text>
</comment>
<evidence type="ECO:0000256" key="7">
    <source>
        <dbReference type="ARBA" id="ARBA00022857"/>
    </source>
</evidence>
<dbReference type="SUPFAM" id="SSF53927">
    <property type="entry name" value="Cytidine deaminase-like"/>
    <property type="match status" value="1"/>
</dbReference>
<feature type="binding site" evidence="12">
    <location>
        <position position="222"/>
    </location>
    <ligand>
        <name>substrate</name>
    </ligand>
</feature>
<dbReference type="InterPro" id="IPR016193">
    <property type="entry name" value="Cytidine_deaminase-like"/>
</dbReference>
<evidence type="ECO:0000256" key="13">
    <source>
        <dbReference type="PIRSR" id="PIRSR006769-3"/>
    </source>
</evidence>
<dbReference type="CDD" id="cd01284">
    <property type="entry name" value="Riboflavin_deaminase-reductase"/>
    <property type="match status" value="1"/>
</dbReference>
<dbReference type="Proteomes" id="UP000325684">
    <property type="component" value="Unassembled WGS sequence"/>
</dbReference>
<dbReference type="OrthoDB" id="9800865at2"/>
<keyword evidence="16" id="KW-1185">Reference proteome</keyword>
<keyword evidence="8 10" id="KW-0560">Oxidoreductase</keyword>
<evidence type="ECO:0000256" key="6">
    <source>
        <dbReference type="ARBA" id="ARBA00022619"/>
    </source>
</evidence>
<comment type="function">
    <text evidence="1 10">Converts 2,5-diamino-6-(ribosylamino)-4(3h)-pyrimidinone 5'-phosphate into 5-amino-6-(ribosylamino)-2,4(1h,3h)-pyrimidinedione 5'-phosphate.</text>
</comment>
<feature type="binding site" evidence="12">
    <location>
        <begin position="313"/>
        <end position="319"/>
    </location>
    <ligand>
        <name>NADP(+)</name>
        <dbReference type="ChEBI" id="CHEBI:58349"/>
    </ligand>
</feature>
<dbReference type="EMBL" id="VCMV01000024">
    <property type="protein sequence ID" value="KAB0266069.1"/>
    <property type="molecule type" value="Genomic_DNA"/>
</dbReference>
<evidence type="ECO:0000256" key="11">
    <source>
        <dbReference type="PIRSR" id="PIRSR006769-1"/>
    </source>
</evidence>
<reference evidence="15 16" key="1">
    <citation type="journal article" date="2019" name="Microorganisms">
        <title>Genome Insights into the Novel Species Microvirga brassicacearum, a Rapeseed Endophyte with Biotechnological Potential.</title>
        <authorList>
            <person name="Jimenez-Gomez A."/>
            <person name="Saati-Santamaria Z."/>
            <person name="Igual J.M."/>
            <person name="Rivas R."/>
            <person name="Mateos P.F."/>
            <person name="Garcia-Fraile P."/>
        </authorList>
    </citation>
    <scope>NUCLEOTIDE SEQUENCE [LARGE SCALE GENOMIC DNA]</scope>
    <source>
        <strain evidence="15 16">CDVBN77</strain>
    </source>
</reference>
<keyword evidence="10 13" id="KW-0479">Metal-binding</keyword>
<feature type="binding site" evidence="12">
    <location>
        <position position="215"/>
    </location>
    <ligand>
        <name>NADP(+)</name>
        <dbReference type="ChEBI" id="CHEBI:58349"/>
    </ligand>
</feature>
<evidence type="ECO:0000256" key="8">
    <source>
        <dbReference type="ARBA" id="ARBA00023002"/>
    </source>
</evidence>
<comment type="cofactor">
    <cofactor evidence="10 13">
        <name>Zn(2+)</name>
        <dbReference type="ChEBI" id="CHEBI:29105"/>
    </cofactor>
    <text evidence="10 13">Binds 1 zinc ion.</text>
</comment>
<dbReference type="InterPro" id="IPR050765">
    <property type="entry name" value="Riboflavin_Biosynth_HTPR"/>
</dbReference>
<dbReference type="SUPFAM" id="SSF53597">
    <property type="entry name" value="Dihydrofolate reductase-like"/>
    <property type="match status" value="1"/>
</dbReference>
<dbReference type="UniPathway" id="UPA00275">
    <property type="reaction ID" value="UER00401"/>
</dbReference>
<evidence type="ECO:0000313" key="16">
    <source>
        <dbReference type="Proteomes" id="UP000325684"/>
    </source>
</evidence>
<gene>
    <name evidence="15" type="primary">ribD</name>
    <name evidence="15" type="ORF">FEZ63_15010</name>
</gene>
<dbReference type="Gene3D" id="3.40.140.10">
    <property type="entry name" value="Cytidine Deaminase, domain 2"/>
    <property type="match status" value="1"/>
</dbReference>
<evidence type="ECO:0000256" key="2">
    <source>
        <dbReference type="ARBA" id="ARBA00004882"/>
    </source>
</evidence>
<dbReference type="PIRSF" id="PIRSF006769">
    <property type="entry name" value="RibD"/>
    <property type="match status" value="1"/>
</dbReference>
<feature type="binding site" evidence="12">
    <location>
        <position position="238"/>
    </location>
    <ligand>
        <name>NADP(+)</name>
        <dbReference type="ChEBI" id="CHEBI:58349"/>
    </ligand>
</feature>
<feature type="binding site" evidence="13">
    <location>
        <position position="87"/>
    </location>
    <ligand>
        <name>Zn(2+)</name>
        <dbReference type="ChEBI" id="CHEBI:29105"/>
        <note>catalytic</note>
    </ligand>
</feature>
<dbReference type="Pfam" id="PF00383">
    <property type="entry name" value="dCMP_cyt_deam_1"/>
    <property type="match status" value="1"/>
</dbReference>
<dbReference type="InterPro" id="IPR002125">
    <property type="entry name" value="CMP_dCMP_dom"/>
</dbReference>
<dbReference type="NCBIfam" id="TIGR00326">
    <property type="entry name" value="eubact_ribD"/>
    <property type="match status" value="1"/>
</dbReference>
<dbReference type="GO" id="GO:0046872">
    <property type="term" value="F:metal ion binding"/>
    <property type="evidence" value="ECO:0007669"/>
    <property type="project" value="UniProtKB-KW"/>
</dbReference>
<feature type="binding site" evidence="13">
    <location>
        <position position="62"/>
    </location>
    <ligand>
        <name>Zn(2+)</name>
        <dbReference type="ChEBI" id="CHEBI:29105"/>
        <note>catalytic</note>
    </ligand>
</feature>
<keyword evidence="9" id="KW-0511">Multifunctional enzyme</keyword>
<dbReference type="AlphaFoldDB" id="A0A5N3P8J2"/>
<evidence type="ECO:0000256" key="3">
    <source>
        <dbReference type="ARBA" id="ARBA00004910"/>
    </source>
</evidence>
<protein>
    <recommendedName>
        <fullName evidence="10">Riboflavin biosynthesis protein RibD</fullName>
    </recommendedName>
    <domain>
        <recommendedName>
            <fullName evidence="10">Diaminohydroxyphosphoribosylaminopyrimidine deaminase</fullName>
            <shortName evidence="10">DRAP deaminase</shortName>
            <ecNumber evidence="10">3.5.4.26</ecNumber>
        </recommendedName>
        <alternativeName>
            <fullName evidence="10">Riboflavin-specific deaminase</fullName>
        </alternativeName>
    </domain>
    <domain>
        <recommendedName>
            <fullName evidence="10">5-amino-6-(5-phosphoribosylamino)uracil reductase</fullName>
            <ecNumber evidence="10">1.1.1.193</ecNumber>
        </recommendedName>
        <alternativeName>
            <fullName evidence="10">HTP reductase</fullName>
        </alternativeName>
    </domain>
</protein>
<feature type="binding site" evidence="12">
    <location>
        <position position="211"/>
    </location>
    <ligand>
        <name>NADP(+)</name>
        <dbReference type="ChEBI" id="CHEBI:58349"/>
    </ligand>
</feature>
<feature type="binding site" evidence="12">
    <location>
        <position position="169"/>
    </location>
    <ligand>
        <name>NADP(+)</name>
        <dbReference type="ChEBI" id="CHEBI:58349"/>
    </ligand>
</feature>
<feature type="domain" description="CMP/dCMP-type deaminase" evidence="14">
    <location>
        <begin position="9"/>
        <end position="128"/>
    </location>
</feature>
<evidence type="ECO:0000256" key="5">
    <source>
        <dbReference type="ARBA" id="ARBA00007417"/>
    </source>
</evidence>
<dbReference type="Pfam" id="PF01872">
    <property type="entry name" value="RibD_C"/>
    <property type="match status" value="1"/>
</dbReference>
<evidence type="ECO:0000313" key="15">
    <source>
        <dbReference type="EMBL" id="KAB0266069.1"/>
    </source>
</evidence>
<dbReference type="InterPro" id="IPR004794">
    <property type="entry name" value="Eubact_RibD"/>
</dbReference>
<evidence type="ECO:0000256" key="9">
    <source>
        <dbReference type="ARBA" id="ARBA00023268"/>
    </source>
</evidence>
<dbReference type="InterPro" id="IPR024072">
    <property type="entry name" value="DHFR-like_dom_sf"/>
</dbReference>
<dbReference type="InterPro" id="IPR002734">
    <property type="entry name" value="RibDG_C"/>
</dbReference>
<evidence type="ECO:0000256" key="10">
    <source>
        <dbReference type="PIRNR" id="PIRNR006769"/>
    </source>
</evidence>
<evidence type="ECO:0000256" key="1">
    <source>
        <dbReference type="ARBA" id="ARBA00002151"/>
    </source>
</evidence>
<dbReference type="EC" id="3.5.4.26" evidence="10"/>
<keyword evidence="7 10" id="KW-0521">NADP</keyword>
<organism evidence="15 16">
    <name type="scientific">Microvirga brassicacearum</name>
    <dbReference type="NCBI Taxonomy" id="2580413"/>
    <lineage>
        <taxon>Bacteria</taxon>
        <taxon>Pseudomonadati</taxon>
        <taxon>Pseudomonadota</taxon>
        <taxon>Alphaproteobacteria</taxon>
        <taxon>Hyphomicrobiales</taxon>
        <taxon>Methylobacteriaceae</taxon>
        <taxon>Microvirga</taxon>
    </lineage>
</organism>
<feature type="binding site" evidence="12">
    <location>
        <position position="311"/>
    </location>
    <ligand>
        <name>substrate</name>
    </ligand>
</feature>
<keyword evidence="6 10" id="KW-0686">Riboflavin biosynthesis</keyword>
<proteinExistence type="inferred from homology"/>